<sequence length="79" mass="8384">MAEMQEFEQRSATDVRPGGTRKAEGGIQEAREDEFATGFEDDHGGPPMTALAPTSVTSTVSARRSQASAKGVNAFPINE</sequence>
<reference evidence="2 3" key="1">
    <citation type="submission" date="2017-09" db="EMBL/GenBank/DDBJ databases">
        <title>Genome sequencing of Besnoitia besnoiti strain Bb-Ger1.</title>
        <authorList>
            <person name="Schares G."/>
            <person name="Venepally P."/>
            <person name="Lorenzi H.A."/>
        </authorList>
    </citation>
    <scope>NUCLEOTIDE SEQUENCE [LARGE SCALE GENOMIC DNA]</scope>
    <source>
        <strain evidence="2 3">Bb-Ger1</strain>
    </source>
</reference>
<feature type="region of interest" description="Disordered" evidence="1">
    <location>
        <begin position="1"/>
        <end position="79"/>
    </location>
</feature>
<proteinExistence type="predicted"/>
<evidence type="ECO:0000313" key="3">
    <source>
        <dbReference type="Proteomes" id="UP000224006"/>
    </source>
</evidence>
<comment type="caution">
    <text evidence="2">The sequence shown here is derived from an EMBL/GenBank/DDBJ whole genome shotgun (WGS) entry which is preliminary data.</text>
</comment>
<dbReference type="RefSeq" id="XP_029219355.1">
    <property type="nucleotide sequence ID" value="XM_029364647.1"/>
</dbReference>
<dbReference type="EMBL" id="NWUJ01000005">
    <property type="protein sequence ID" value="PFH35346.1"/>
    <property type="molecule type" value="Genomic_DNA"/>
</dbReference>
<dbReference type="AlphaFoldDB" id="A0A2A9MHB6"/>
<gene>
    <name evidence="2" type="ORF">BESB_062330</name>
</gene>
<dbReference type="GeneID" id="40311161"/>
<dbReference type="KEGG" id="bbes:BESB_062330"/>
<organism evidence="2 3">
    <name type="scientific">Besnoitia besnoiti</name>
    <name type="common">Apicomplexan protozoan</name>
    <dbReference type="NCBI Taxonomy" id="94643"/>
    <lineage>
        <taxon>Eukaryota</taxon>
        <taxon>Sar</taxon>
        <taxon>Alveolata</taxon>
        <taxon>Apicomplexa</taxon>
        <taxon>Conoidasida</taxon>
        <taxon>Coccidia</taxon>
        <taxon>Eucoccidiorida</taxon>
        <taxon>Eimeriorina</taxon>
        <taxon>Sarcocystidae</taxon>
        <taxon>Besnoitia</taxon>
    </lineage>
</organism>
<protein>
    <submittedName>
        <fullName evidence="2">Uncharacterized protein</fullName>
    </submittedName>
</protein>
<dbReference type="VEuPathDB" id="ToxoDB:BESB_062330"/>
<dbReference type="Proteomes" id="UP000224006">
    <property type="component" value="Chromosome V"/>
</dbReference>
<feature type="compositionally biased region" description="Basic and acidic residues" evidence="1">
    <location>
        <begin position="21"/>
        <end position="44"/>
    </location>
</feature>
<evidence type="ECO:0000313" key="2">
    <source>
        <dbReference type="EMBL" id="PFH35346.1"/>
    </source>
</evidence>
<evidence type="ECO:0000256" key="1">
    <source>
        <dbReference type="SAM" id="MobiDB-lite"/>
    </source>
</evidence>
<keyword evidence="3" id="KW-1185">Reference proteome</keyword>
<name>A0A2A9MHB6_BESBE</name>
<accession>A0A2A9MHB6</accession>